<sequence length="172" mass="19575">MPGITTLTTGTRRSNEKERFLANALRMESLHLCRRLRLLGLQHQRELARVSGAQLELRKALDRLKDHGPPSHPALTRPAATSTDLNPLCPRGQPVVQSCCPNHIVCSNCNLRLRLADQLTRRFTPGLWTMYCQPLITSCPGDVQPSSYRMPKFMERRNISTLDKSLRYLPFL</sequence>
<evidence type="ECO:0000313" key="2">
    <source>
        <dbReference type="Proteomes" id="UP000752171"/>
    </source>
</evidence>
<reference evidence="1 2" key="1">
    <citation type="submission" date="2021-07" db="EMBL/GenBank/DDBJ databases">
        <authorList>
            <person name="Imarazene B."/>
            <person name="Zahm M."/>
            <person name="Klopp C."/>
            <person name="Cabau C."/>
            <person name="Beille S."/>
            <person name="Jouanno E."/>
            <person name="Castinel A."/>
            <person name="Lluch J."/>
            <person name="Gil L."/>
            <person name="Kuchtly C."/>
            <person name="Lopez Roques C."/>
            <person name="Donnadieu C."/>
            <person name="Parrinello H."/>
            <person name="Journot L."/>
            <person name="Du K."/>
            <person name="Schartl M."/>
            <person name="Retaux S."/>
            <person name="Guiguen Y."/>
        </authorList>
    </citation>
    <scope>NUCLEOTIDE SEQUENCE [LARGE SCALE GENOMIC DNA]</scope>
    <source>
        <strain evidence="1">Pach_M1</strain>
        <tissue evidence="1">Testis</tissue>
    </source>
</reference>
<comment type="caution">
    <text evidence="1">The sequence shown here is derived from an EMBL/GenBank/DDBJ whole genome shotgun (WGS) entry which is preliminary data.</text>
</comment>
<dbReference type="EMBL" id="JAICCE010000002">
    <property type="protein sequence ID" value="KAG9280284.1"/>
    <property type="molecule type" value="Genomic_DNA"/>
</dbReference>
<accession>A0A8T2MAW5</accession>
<dbReference type="Proteomes" id="UP000752171">
    <property type="component" value="Unassembled WGS sequence"/>
</dbReference>
<protein>
    <submittedName>
        <fullName evidence="1">Uncharacterized protein</fullName>
    </submittedName>
</protein>
<organism evidence="1 2">
    <name type="scientific">Astyanax mexicanus</name>
    <name type="common">Blind cave fish</name>
    <name type="synonym">Astyanax fasciatus mexicanus</name>
    <dbReference type="NCBI Taxonomy" id="7994"/>
    <lineage>
        <taxon>Eukaryota</taxon>
        <taxon>Metazoa</taxon>
        <taxon>Chordata</taxon>
        <taxon>Craniata</taxon>
        <taxon>Vertebrata</taxon>
        <taxon>Euteleostomi</taxon>
        <taxon>Actinopterygii</taxon>
        <taxon>Neopterygii</taxon>
        <taxon>Teleostei</taxon>
        <taxon>Ostariophysi</taxon>
        <taxon>Characiformes</taxon>
        <taxon>Characoidei</taxon>
        <taxon>Acestrorhamphidae</taxon>
        <taxon>Acestrorhamphinae</taxon>
        <taxon>Astyanax</taxon>
    </lineage>
</organism>
<dbReference type="AlphaFoldDB" id="A0A8T2MAW5"/>
<name>A0A8T2MAW5_ASTMX</name>
<proteinExistence type="predicted"/>
<gene>
    <name evidence="1" type="ORF">AMEX_G2972</name>
</gene>
<evidence type="ECO:0000313" key="1">
    <source>
        <dbReference type="EMBL" id="KAG9280284.1"/>
    </source>
</evidence>